<keyword evidence="1" id="KW-0472">Membrane</keyword>
<gene>
    <name evidence="2" type="ORF">QBC42DRAFT_275188</name>
</gene>
<evidence type="ECO:0000256" key="1">
    <source>
        <dbReference type="SAM" id="Phobius"/>
    </source>
</evidence>
<reference evidence="2" key="1">
    <citation type="journal article" date="2023" name="Mol. Phylogenet. Evol.">
        <title>Genome-scale phylogeny and comparative genomics of the fungal order Sordariales.</title>
        <authorList>
            <person name="Hensen N."/>
            <person name="Bonometti L."/>
            <person name="Westerberg I."/>
            <person name="Brannstrom I.O."/>
            <person name="Guillou S."/>
            <person name="Cros-Aarteil S."/>
            <person name="Calhoun S."/>
            <person name="Haridas S."/>
            <person name="Kuo A."/>
            <person name="Mondo S."/>
            <person name="Pangilinan J."/>
            <person name="Riley R."/>
            <person name="LaButti K."/>
            <person name="Andreopoulos B."/>
            <person name="Lipzen A."/>
            <person name="Chen C."/>
            <person name="Yan M."/>
            <person name="Daum C."/>
            <person name="Ng V."/>
            <person name="Clum A."/>
            <person name="Steindorff A."/>
            <person name="Ohm R.A."/>
            <person name="Martin F."/>
            <person name="Silar P."/>
            <person name="Natvig D.O."/>
            <person name="Lalanne C."/>
            <person name="Gautier V."/>
            <person name="Ament-Velasquez S.L."/>
            <person name="Kruys A."/>
            <person name="Hutchinson M.I."/>
            <person name="Powell A.J."/>
            <person name="Barry K."/>
            <person name="Miller A.N."/>
            <person name="Grigoriev I.V."/>
            <person name="Debuchy R."/>
            <person name="Gladieux P."/>
            <person name="Hiltunen Thoren M."/>
            <person name="Johannesson H."/>
        </authorList>
    </citation>
    <scope>NUCLEOTIDE SEQUENCE</scope>
    <source>
        <strain evidence="2">PSN324</strain>
    </source>
</reference>
<evidence type="ECO:0000313" key="2">
    <source>
        <dbReference type="EMBL" id="KAK4459099.1"/>
    </source>
</evidence>
<name>A0AAV9HGI9_9PEZI</name>
<protein>
    <submittedName>
        <fullName evidence="2">Uncharacterized protein</fullName>
    </submittedName>
</protein>
<evidence type="ECO:0000313" key="3">
    <source>
        <dbReference type="Proteomes" id="UP001321749"/>
    </source>
</evidence>
<accession>A0AAV9HGI9</accession>
<keyword evidence="3" id="KW-1185">Reference proteome</keyword>
<reference evidence="2" key="2">
    <citation type="submission" date="2023-06" db="EMBL/GenBank/DDBJ databases">
        <authorList>
            <consortium name="Lawrence Berkeley National Laboratory"/>
            <person name="Mondo S.J."/>
            <person name="Hensen N."/>
            <person name="Bonometti L."/>
            <person name="Westerberg I."/>
            <person name="Brannstrom I.O."/>
            <person name="Guillou S."/>
            <person name="Cros-Aarteil S."/>
            <person name="Calhoun S."/>
            <person name="Haridas S."/>
            <person name="Kuo A."/>
            <person name="Pangilinan J."/>
            <person name="Riley R."/>
            <person name="Labutti K."/>
            <person name="Andreopoulos B."/>
            <person name="Lipzen A."/>
            <person name="Chen C."/>
            <person name="Yanf M."/>
            <person name="Daum C."/>
            <person name="Ng V."/>
            <person name="Clum A."/>
            <person name="Steindorff A."/>
            <person name="Ohm R."/>
            <person name="Martin F."/>
            <person name="Silar P."/>
            <person name="Natvig D."/>
            <person name="Lalanne C."/>
            <person name="Gautier V."/>
            <person name="Ament-Velasquez S.L."/>
            <person name="Kruys A."/>
            <person name="Hutchinson M.I."/>
            <person name="Powell A.J."/>
            <person name="Barry K."/>
            <person name="Miller A.N."/>
            <person name="Grigoriev I.V."/>
            <person name="Debuchy R."/>
            <person name="Gladieux P."/>
            <person name="Thoren M.H."/>
            <person name="Johannesson H."/>
        </authorList>
    </citation>
    <scope>NUCLEOTIDE SEQUENCE</scope>
    <source>
        <strain evidence="2">PSN324</strain>
    </source>
</reference>
<comment type="caution">
    <text evidence="2">The sequence shown here is derived from an EMBL/GenBank/DDBJ whole genome shotgun (WGS) entry which is preliminary data.</text>
</comment>
<dbReference type="AlphaFoldDB" id="A0AAV9HGI9"/>
<keyword evidence="1" id="KW-0812">Transmembrane</keyword>
<dbReference type="Proteomes" id="UP001321749">
    <property type="component" value="Unassembled WGS sequence"/>
</dbReference>
<keyword evidence="1" id="KW-1133">Transmembrane helix</keyword>
<sequence>MAGVFVMYYFLCVCFWILGSVLLPIVGDIVNRKSIYIYLYIYTFSFVSYMYNSWLSYLLTYLPTYLQNLLHKAGSHFYFIFLDIKLFL</sequence>
<feature type="transmembrane region" description="Helical" evidence="1">
    <location>
        <begin position="37"/>
        <end position="57"/>
    </location>
</feature>
<organism evidence="2 3">
    <name type="scientific">Cladorrhinum samala</name>
    <dbReference type="NCBI Taxonomy" id="585594"/>
    <lineage>
        <taxon>Eukaryota</taxon>
        <taxon>Fungi</taxon>
        <taxon>Dikarya</taxon>
        <taxon>Ascomycota</taxon>
        <taxon>Pezizomycotina</taxon>
        <taxon>Sordariomycetes</taxon>
        <taxon>Sordariomycetidae</taxon>
        <taxon>Sordariales</taxon>
        <taxon>Podosporaceae</taxon>
        <taxon>Cladorrhinum</taxon>
    </lineage>
</organism>
<proteinExistence type="predicted"/>
<feature type="transmembrane region" description="Helical" evidence="1">
    <location>
        <begin position="6"/>
        <end position="25"/>
    </location>
</feature>
<dbReference type="EMBL" id="MU865046">
    <property type="protein sequence ID" value="KAK4459099.1"/>
    <property type="molecule type" value="Genomic_DNA"/>
</dbReference>